<evidence type="ECO:0000313" key="2">
    <source>
        <dbReference type="Proteomes" id="UP000240493"/>
    </source>
</evidence>
<proteinExistence type="predicted"/>
<dbReference type="OrthoDB" id="10487046at2759"/>
<accession>A0A2T3ZG51</accession>
<keyword evidence="2" id="KW-1185">Reference proteome</keyword>
<dbReference type="Proteomes" id="UP000240493">
    <property type="component" value="Unassembled WGS sequence"/>
</dbReference>
<reference evidence="1 2" key="1">
    <citation type="submission" date="2016-07" db="EMBL/GenBank/DDBJ databases">
        <title>Multiple horizontal gene transfer events from other fungi enriched the ability of initially mycotrophic Trichoderma (Ascomycota) to feed on dead plant biomass.</title>
        <authorList>
            <consortium name="DOE Joint Genome Institute"/>
            <person name="Aerts A."/>
            <person name="Atanasova L."/>
            <person name="Chenthamara K."/>
            <person name="Zhang J."/>
            <person name="Grujic M."/>
            <person name="Henrissat B."/>
            <person name="Kuo A."/>
            <person name="Salamov A."/>
            <person name="Lipzen A."/>
            <person name="Labutti K."/>
            <person name="Barry K."/>
            <person name="Miao Y."/>
            <person name="Rahimi M.J."/>
            <person name="Shen Q."/>
            <person name="Grigoriev I.V."/>
            <person name="Kubicek C.P."/>
            <person name="Druzhinina I.S."/>
        </authorList>
    </citation>
    <scope>NUCLEOTIDE SEQUENCE [LARGE SCALE GENOMIC DNA]</scope>
    <source>
        <strain evidence="1 2">CBS 433.97</strain>
    </source>
</reference>
<evidence type="ECO:0000313" key="1">
    <source>
        <dbReference type="EMBL" id="PTB43791.1"/>
    </source>
</evidence>
<organism evidence="1 2">
    <name type="scientific">Trichoderma asperellum (strain ATCC 204424 / CBS 433.97 / NBRC 101777)</name>
    <dbReference type="NCBI Taxonomy" id="1042311"/>
    <lineage>
        <taxon>Eukaryota</taxon>
        <taxon>Fungi</taxon>
        <taxon>Dikarya</taxon>
        <taxon>Ascomycota</taxon>
        <taxon>Pezizomycotina</taxon>
        <taxon>Sordariomycetes</taxon>
        <taxon>Hypocreomycetidae</taxon>
        <taxon>Hypocreales</taxon>
        <taxon>Hypocreaceae</taxon>
        <taxon>Trichoderma</taxon>
    </lineage>
</organism>
<sequence>MPCRFSHGRRPATVVGISRFFQLPPHIEKLWAPIQHAAAHTAWRRLSQSVLLTLFIVCQTHTRSPWHLRHDFCTQRLADRLVEAWSMQPKERRRNARERSGYGTALHPELEIARLFERRAEQRPGRSFRATLALPERRLLDKTESYFLFCLLHHHRRSARRSRIGSMRGFPALLVWCYQPHHVTLQTDRKKTELN</sequence>
<dbReference type="EMBL" id="KZ679258">
    <property type="protein sequence ID" value="PTB43791.1"/>
    <property type="molecule type" value="Genomic_DNA"/>
</dbReference>
<dbReference type="AlphaFoldDB" id="A0A2T3ZG51"/>
<protein>
    <submittedName>
        <fullName evidence="1">Uncharacterized protein</fullName>
    </submittedName>
</protein>
<gene>
    <name evidence="1" type="ORF">M441DRAFT_76985</name>
</gene>
<name>A0A2T3ZG51_TRIA4</name>